<feature type="chain" id="PRO_5029686764" description="Anther-specific protein BCP1" evidence="2">
    <location>
        <begin position="26"/>
        <end position="101"/>
    </location>
</feature>
<evidence type="ECO:0000256" key="1">
    <source>
        <dbReference type="SAM" id="MobiDB-lite"/>
    </source>
</evidence>
<evidence type="ECO:0000313" key="4">
    <source>
        <dbReference type="Proteomes" id="UP000594263"/>
    </source>
</evidence>
<dbReference type="EnsemblPlants" id="Kaladp0029s0030.1.v1.1">
    <property type="protein sequence ID" value="Kaladp0029s0030.1.v1.1.CDS.1"/>
    <property type="gene ID" value="Kaladp0029s0030.v1.1"/>
</dbReference>
<evidence type="ECO:0008006" key="5">
    <source>
        <dbReference type="Google" id="ProtNLM"/>
    </source>
</evidence>
<evidence type="ECO:0000313" key="3">
    <source>
        <dbReference type="EnsemblPlants" id="Kaladp0029s0030.1.v1.1.CDS.1"/>
    </source>
</evidence>
<proteinExistence type="predicted"/>
<dbReference type="Gramene" id="Kaladp0029s0030.1.v1.1">
    <property type="protein sequence ID" value="Kaladp0029s0030.1.v1.1.CDS.1"/>
    <property type="gene ID" value="Kaladp0029s0030.v1.1"/>
</dbReference>
<accession>A0A7N0T9M6</accession>
<keyword evidence="4" id="KW-1185">Reference proteome</keyword>
<dbReference type="AlphaFoldDB" id="A0A7N0T9M6"/>
<keyword evidence="2" id="KW-0732">Signal</keyword>
<reference evidence="3" key="1">
    <citation type="submission" date="2021-01" db="UniProtKB">
        <authorList>
            <consortium name="EnsemblPlants"/>
        </authorList>
    </citation>
    <scope>IDENTIFICATION</scope>
</reference>
<sequence>MARQVAALVLVLFAICGVAISGASASATPAADSPDSIGPVDDPAGAAGTDDVIEGPVGGPTPLGEYAAAATAPIGSSRATTLQISASAGGAAAALAGLFFF</sequence>
<feature type="region of interest" description="Disordered" evidence="1">
    <location>
        <begin position="24"/>
        <end position="59"/>
    </location>
</feature>
<feature type="signal peptide" evidence="2">
    <location>
        <begin position="1"/>
        <end position="25"/>
    </location>
</feature>
<protein>
    <recommendedName>
        <fullName evidence="5">Anther-specific protein BCP1</fullName>
    </recommendedName>
</protein>
<feature type="compositionally biased region" description="Low complexity" evidence="1">
    <location>
        <begin position="24"/>
        <end position="37"/>
    </location>
</feature>
<name>A0A7N0T9M6_KALFE</name>
<evidence type="ECO:0000256" key="2">
    <source>
        <dbReference type="SAM" id="SignalP"/>
    </source>
</evidence>
<dbReference type="OMA" id="GLACAKN"/>
<organism evidence="3 4">
    <name type="scientific">Kalanchoe fedtschenkoi</name>
    <name type="common">Lavender scallops</name>
    <name type="synonym">South American air plant</name>
    <dbReference type="NCBI Taxonomy" id="63787"/>
    <lineage>
        <taxon>Eukaryota</taxon>
        <taxon>Viridiplantae</taxon>
        <taxon>Streptophyta</taxon>
        <taxon>Embryophyta</taxon>
        <taxon>Tracheophyta</taxon>
        <taxon>Spermatophyta</taxon>
        <taxon>Magnoliopsida</taxon>
        <taxon>eudicotyledons</taxon>
        <taxon>Gunneridae</taxon>
        <taxon>Pentapetalae</taxon>
        <taxon>Saxifragales</taxon>
        <taxon>Crassulaceae</taxon>
        <taxon>Kalanchoe</taxon>
    </lineage>
</organism>
<dbReference type="Proteomes" id="UP000594263">
    <property type="component" value="Unplaced"/>
</dbReference>